<dbReference type="Proteomes" id="UP001153404">
    <property type="component" value="Unassembled WGS sequence"/>
</dbReference>
<dbReference type="Pfam" id="PF01261">
    <property type="entry name" value="AP_endonuc_2"/>
    <property type="match status" value="1"/>
</dbReference>
<dbReference type="RefSeq" id="WP_277528787.1">
    <property type="nucleotide sequence ID" value="NZ_JAPDIA010000001.1"/>
</dbReference>
<proteinExistence type="predicted"/>
<dbReference type="InterPro" id="IPR036237">
    <property type="entry name" value="Xyl_isomerase-like_sf"/>
</dbReference>
<feature type="domain" description="Xylose isomerase-like TIM barrel" evidence="1">
    <location>
        <begin position="34"/>
        <end position="265"/>
    </location>
</feature>
<reference evidence="2" key="1">
    <citation type="submission" date="2022-10" db="EMBL/GenBank/DDBJ databases">
        <title>Comparative genomic analysis of Cohnella hashimotonis sp. nov., isolated from the International Space Station.</title>
        <authorList>
            <person name="Simpson A."/>
            <person name="Venkateswaran K."/>
        </authorList>
    </citation>
    <scope>NUCLEOTIDE SEQUENCE</scope>
    <source>
        <strain evidence="2">DSM 28161</strain>
    </source>
</reference>
<dbReference type="PANTHER" id="PTHR12110:SF21">
    <property type="entry name" value="XYLOSE ISOMERASE-LIKE TIM BARREL DOMAIN-CONTAINING PROTEIN"/>
    <property type="match status" value="1"/>
</dbReference>
<organism evidence="2 3">
    <name type="scientific">Cohnella rhizosphaerae</name>
    <dbReference type="NCBI Taxonomy" id="1457232"/>
    <lineage>
        <taxon>Bacteria</taxon>
        <taxon>Bacillati</taxon>
        <taxon>Bacillota</taxon>
        <taxon>Bacilli</taxon>
        <taxon>Bacillales</taxon>
        <taxon>Paenibacillaceae</taxon>
        <taxon>Cohnella</taxon>
    </lineage>
</organism>
<dbReference type="AlphaFoldDB" id="A0A9X4QQS1"/>
<dbReference type="PANTHER" id="PTHR12110">
    <property type="entry name" value="HYDROXYPYRUVATE ISOMERASE"/>
    <property type="match status" value="1"/>
</dbReference>
<evidence type="ECO:0000259" key="1">
    <source>
        <dbReference type="Pfam" id="PF01261"/>
    </source>
</evidence>
<sequence>MSGRQDDAAIGKHTGIRIGTLVGGGDAARIIPQIAPHGFESFNLTYWQTTGDADLAETAKRVREAIGERDIVISAVSVFGNPLTGHGDNADTLASWERLIDHAHLFGADIVSGFTGRLVGEPIDASIPRFAEVFGELARRAADRGVRLAFENCDMGGDWRTGDWNIAHNPTAWEMMFDSIPLDNIGLEWEPTHQMVSLIDPIPQLRKWADRVFHVHGKDATVAWDVVREHGIHGPKPFVWHRTPGFGDTNWSDVITILRQSGYRGDDRHRRLARSGVQGRVGDDGAGACVKLFETEPRRRLRAESGIRER</sequence>
<dbReference type="InterPro" id="IPR050312">
    <property type="entry name" value="IolE/XylAMocC-like"/>
</dbReference>
<dbReference type="InterPro" id="IPR013022">
    <property type="entry name" value="Xyl_isomerase-like_TIM-brl"/>
</dbReference>
<dbReference type="EMBL" id="JAPDIA010000001">
    <property type="protein sequence ID" value="MDG0808361.1"/>
    <property type="molecule type" value="Genomic_DNA"/>
</dbReference>
<keyword evidence="3" id="KW-1185">Reference proteome</keyword>
<evidence type="ECO:0000313" key="2">
    <source>
        <dbReference type="EMBL" id="MDG0808361.1"/>
    </source>
</evidence>
<gene>
    <name evidence="2" type="ORF">OMP40_02235</name>
</gene>
<comment type="caution">
    <text evidence="2">The sequence shown here is derived from an EMBL/GenBank/DDBJ whole genome shotgun (WGS) entry which is preliminary data.</text>
</comment>
<protein>
    <submittedName>
        <fullName evidence="2">Sugar phosphate isomerase/epimerase</fullName>
    </submittedName>
</protein>
<dbReference type="SUPFAM" id="SSF51658">
    <property type="entry name" value="Xylose isomerase-like"/>
    <property type="match status" value="1"/>
</dbReference>
<accession>A0A9X4QQS1</accession>
<dbReference type="Gene3D" id="3.20.20.150">
    <property type="entry name" value="Divalent-metal-dependent TIM barrel enzymes"/>
    <property type="match status" value="1"/>
</dbReference>
<keyword evidence="2" id="KW-0413">Isomerase</keyword>
<name>A0A9X4QQS1_9BACL</name>
<evidence type="ECO:0000313" key="3">
    <source>
        <dbReference type="Proteomes" id="UP001153404"/>
    </source>
</evidence>
<dbReference type="GO" id="GO:0016853">
    <property type="term" value="F:isomerase activity"/>
    <property type="evidence" value="ECO:0007669"/>
    <property type="project" value="UniProtKB-KW"/>
</dbReference>